<dbReference type="InterPro" id="IPR009056">
    <property type="entry name" value="Cyt_c-like_dom"/>
</dbReference>
<dbReference type="Proteomes" id="UP001064933">
    <property type="component" value="Chromosome"/>
</dbReference>
<dbReference type="PANTHER" id="PTHR33751">
    <property type="entry name" value="CBB3-TYPE CYTOCHROME C OXIDASE SUBUNIT FIXP"/>
    <property type="match status" value="1"/>
</dbReference>
<keyword evidence="2 6" id="KW-0349">Heme</keyword>
<evidence type="ECO:0000256" key="4">
    <source>
        <dbReference type="ARBA" id="ARBA00022982"/>
    </source>
</evidence>
<dbReference type="PROSITE" id="PS51007">
    <property type="entry name" value="CYTC"/>
    <property type="match status" value="1"/>
</dbReference>
<keyword evidence="4" id="KW-0249">Electron transport</keyword>
<dbReference type="Pfam" id="PF13442">
    <property type="entry name" value="Cytochrome_CBB3"/>
    <property type="match status" value="1"/>
</dbReference>
<evidence type="ECO:0000256" key="1">
    <source>
        <dbReference type="ARBA" id="ARBA00022448"/>
    </source>
</evidence>
<feature type="signal peptide" evidence="7">
    <location>
        <begin position="1"/>
        <end position="18"/>
    </location>
</feature>
<proteinExistence type="predicted"/>
<reference evidence="9" key="1">
    <citation type="submission" date="2022-10" db="EMBL/GenBank/DDBJ databases">
        <title>Characterization and whole genome sequencing of a new Roseateles species, isolated from fresh water.</title>
        <authorList>
            <person name="Guliayeva D.Y."/>
            <person name="Akhremchuk A.E."/>
            <person name="Sikolenko M.A."/>
            <person name="Valentovich L.N."/>
            <person name="Sidarenka A.V."/>
        </authorList>
    </citation>
    <scope>NUCLEOTIDE SEQUENCE</scope>
    <source>
        <strain evidence="9">BIM B-1768</strain>
    </source>
</reference>
<evidence type="ECO:0000256" key="2">
    <source>
        <dbReference type="ARBA" id="ARBA00022617"/>
    </source>
</evidence>
<evidence type="ECO:0000256" key="7">
    <source>
        <dbReference type="SAM" id="SignalP"/>
    </source>
</evidence>
<organism evidence="9 10">
    <name type="scientific">Roseateles amylovorans</name>
    <dbReference type="NCBI Taxonomy" id="2978473"/>
    <lineage>
        <taxon>Bacteria</taxon>
        <taxon>Pseudomonadati</taxon>
        <taxon>Pseudomonadota</taxon>
        <taxon>Betaproteobacteria</taxon>
        <taxon>Burkholderiales</taxon>
        <taxon>Sphaerotilaceae</taxon>
        <taxon>Roseateles</taxon>
    </lineage>
</organism>
<evidence type="ECO:0000313" key="10">
    <source>
        <dbReference type="Proteomes" id="UP001064933"/>
    </source>
</evidence>
<gene>
    <name evidence="9" type="ORF">N4261_24355</name>
</gene>
<feature type="chain" id="PRO_5045425840" evidence="7">
    <location>
        <begin position="19"/>
        <end position="122"/>
    </location>
</feature>
<evidence type="ECO:0000259" key="8">
    <source>
        <dbReference type="PROSITE" id="PS51007"/>
    </source>
</evidence>
<keyword evidence="3 6" id="KW-0479">Metal-binding</keyword>
<dbReference type="InterPro" id="IPR036909">
    <property type="entry name" value="Cyt_c-like_dom_sf"/>
</dbReference>
<sequence length="122" mass="12208">MISLVLSSAAFAASPAGAPPADGAAPDAAQALRVKALAATCTACHGTDGRAVSDPAVPGLAGRSAADLEAQILAYKRGERPGTVMPQIAKGYDEAQIRAIARYFAAQSMATGRSPSSRGAQP</sequence>
<dbReference type="PANTHER" id="PTHR33751:SF9">
    <property type="entry name" value="CYTOCHROME C4"/>
    <property type="match status" value="1"/>
</dbReference>
<evidence type="ECO:0000313" key="9">
    <source>
        <dbReference type="EMBL" id="UXH78052.1"/>
    </source>
</evidence>
<name>A0ABY6AYR1_9BURK</name>
<accession>A0ABY6AYR1</accession>
<keyword evidence="1" id="KW-0813">Transport</keyword>
<dbReference type="InterPro" id="IPR050597">
    <property type="entry name" value="Cytochrome_c_Oxidase_Subunit"/>
</dbReference>
<dbReference type="RefSeq" id="WP_261757821.1">
    <property type="nucleotide sequence ID" value="NZ_CP104562.2"/>
</dbReference>
<keyword evidence="10" id="KW-1185">Reference proteome</keyword>
<evidence type="ECO:0000256" key="3">
    <source>
        <dbReference type="ARBA" id="ARBA00022723"/>
    </source>
</evidence>
<evidence type="ECO:0000256" key="6">
    <source>
        <dbReference type="PROSITE-ProRule" id="PRU00433"/>
    </source>
</evidence>
<protein>
    <submittedName>
        <fullName evidence="9">C-type cytochrome</fullName>
    </submittedName>
</protein>
<feature type="domain" description="Cytochrome c" evidence="8">
    <location>
        <begin position="26"/>
        <end position="108"/>
    </location>
</feature>
<dbReference type="SUPFAM" id="SSF46626">
    <property type="entry name" value="Cytochrome c"/>
    <property type="match status" value="1"/>
</dbReference>
<dbReference type="EMBL" id="CP104562">
    <property type="protein sequence ID" value="UXH78052.1"/>
    <property type="molecule type" value="Genomic_DNA"/>
</dbReference>
<keyword evidence="7" id="KW-0732">Signal</keyword>
<evidence type="ECO:0000256" key="5">
    <source>
        <dbReference type="ARBA" id="ARBA00023004"/>
    </source>
</evidence>
<keyword evidence="5 6" id="KW-0408">Iron</keyword>
<dbReference type="Gene3D" id="1.10.760.10">
    <property type="entry name" value="Cytochrome c-like domain"/>
    <property type="match status" value="1"/>
</dbReference>